<name>A0A317ECF5_9PROT</name>
<gene>
    <name evidence="2" type="ORF">DKG74_07225</name>
</gene>
<dbReference type="AlphaFoldDB" id="A0A317ECF5"/>
<evidence type="ECO:0000313" key="2">
    <source>
        <dbReference type="EMBL" id="PWR24589.1"/>
    </source>
</evidence>
<reference evidence="2 3" key="1">
    <citation type="submission" date="2018-05" db="EMBL/GenBank/DDBJ databases">
        <title>Zavarzinia sp. HR-AS.</title>
        <authorList>
            <person name="Lee Y."/>
            <person name="Jeon C.O."/>
        </authorList>
    </citation>
    <scope>NUCLEOTIDE SEQUENCE [LARGE SCALE GENOMIC DNA]</scope>
    <source>
        <strain evidence="2 3">HR-AS</strain>
    </source>
</reference>
<protein>
    <submittedName>
        <fullName evidence="2">Uncharacterized protein</fullName>
    </submittedName>
</protein>
<keyword evidence="3" id="KW-1185">Reference proteome</keyword>
<proteinExistence type="predicted"/>
<evidence type="ECO:0000313" key="3">
    <source>
        <dbReference type="Proteomes" id="UP000245461"/>
    </source>
</evidence>
<organism evidence="2 3">
    <name type="scientific">Zavarzinia aquatilis</name>
    <dbReference type="NCBI Taxonomy" id="2211142"/>
    <lineage>
        <taxon>Bacteria</taxon>
        <taxon>Pseudomonadati</taxon>
        <taxon>Pseudomonadota</taxon>
        <taxon>Alphaproteobacteria</taxon>
        <taxon>Rhodospirillales</taxon>
        <taxon>Zavarziniaceae</taxon>
        <taxon>Zavarzinia</taxon>
    </lineage>
</organism>
<accession>A0A317ECF5</accession>
<dbReference type="RefSeq" id="WP_109904168.1">
    <property type="nucleotide sequence ID" value="NZ_QGLE01000003.1"/>
</dbReference>
<dbReference type="EMBL" id="QGLE01000003">
    <property type="protein sequence ID" value="PWR24589.1"/>
    <property type="molecule type" value="Genomic_DNA"/>
</dbReference>
<comment type="caution">
    <text evidence="2">The sequence shown here is derived from an EMBL/GenBank/DDBJ whole genome shotgun (WGS) entry which is preliminary data.</text>
</comment>
<feature type="region of interest" description="Disordered" evidence="1">
    <location>
        <begin position="53"/>
        <end position="72"/>
    </location>
</feature>
<sequence length="72" mass="7817">MTACLAHIEGETATLTGVDREGMPFLVEIPFFGVLALNQQCAVALMGLERARQGRDVTTDDPWPDLVGREGE</sequence>
<evidence type="ECO:0000256" key="1">
    <source>
        <dbReference type="SAM" id="MobiDB-lite"/>
    </source>
</evidence>
<dbReference type="Proteomes" id="UP000245461">
    <property type="component" value="Unassembled WGS sequence"/>
</dbReference>